<evidence type="ECO:0000313" key="5">
    <source>
        <dbReference type="Proteomes" id="UP000183442"/>
    </source>
</evidence>
<keyword evidence="1" id="KW-0472">Membrane</keyword>
<feature type="transmembrane region" description="Helical" evidence="1">
    <location>
        <begin position="32"/>
        <end position="50"/>
    </location>
</feature>
<keyword evidence="4" id="KW-1185">Reference proteome</keyword>
<evidence type="ECO:0000313" key="2">
    <source>
        <dbReference type="EMBL" id="AMK14887.1"/>
    </source>
</evidence>
<proteinExistence type="predicted"/>
<evidence type="ECO:0000256" key="1">
    <source>
        <dbReference type="SAM" id="Phobius"/>
    </source>
</evidence>
<evidence type="ECO:0000313" key="4">
    <source>
        <dbReference type="Proteomes" id="UP000066376"/>
    </source>
</evidence>
<feature type="transmembrane region" description="Helical" evidence="1">
    <location>
        <begin position="7"/>
        <end position="26"/>
    </location>
</feature>
<reference evidence="5" key="3">
    <citation type="submission" date="2016-10" db="EMBL/GenBank/DDBJ databases">
        <authorList>
            <person name="Varghese N."/>
        </authorList>
    </citation>
    <scope>NUCLEOTIDE SEQUENCE [LARGE SCALE GENOMIC DNA]</scope>
    <source>
        <strain evidence="5">DSM 16632</strain>
    </source>
</reference>
<name>A0A126QYJ7_METOL</name>
<dbReference type="EMBL" id="FOTL01000011">
    <property type="protein sequence ID" value="SFL44469.1"/>
    <property type="molecule type" value="Genomic_DNA"/>
</dbReference>
<dbReference type="EMBL" id="CP014265">
    <property type="protein sequence ID" value="AMK14887.1"/>
    <property type="molecule type" value="Genomic_DNA"/>
</dbReference>
<protein>
    <submittedName>
        <fullName evidence="2">Uncharacterized protein</fullName>
    </submittedName>
</protein>
<organism evidence="2 4">
    <name type="scientific">Methanobrevibacter olleyae</name>
    <dbReference type="NCBI Taxonomy" id="294671"/>
    <lineage>
        <taxon>Archaea</taxon>
        <taxon>Methanobacteriati</taxon>
        <taxon>Methanobacteriota</taxon>
        <taxon>Methanomada group</taxon>
        <taxon>Methanobacteria</taxon>
        <taxon>Methanobacteriales</taxon>
        <taxon>Methanobacteriaceae</taxon>
        <taxon>Methanobrevibacter</taxon>
    </lineage>
</organism>
<dbReference type="KEGG" id="mol:YLM1_0327"/>
<dbReference type="Proteomes" id="UP000066376">
    <property type="component" value="Chromosome"/>
</dbReference>
<dbReference type="RefSeq" id="WP_158499580.1">
    <property type="nucleotide sequence ID" value="NZ_CP014265.1"/>
</dbReference>
<reference evidence="4" key="2">
    <citation type="submission" date="2016-02" db="EMBL/GenBank/DDBJ databases">
        <title>The draft genome sequence of the rumen methanogen Methanobrevibacter olleyae YLM1.</title>
        <authorList>
            <consortium name="New Zealand Agricultural Greenhouse Gas Research Centre/Pastoral Greenhouse Gas Research Consortium"/>
            <person name="Kelly W.J."/>
            <person name="Li D."/>
            <person name="Lambie S.C."/>
            <person name="Attwood G.T."/>
            <person name="Altermann E."/>
            <person name="Leahy S.C."/>
        </authorList>
    </citation>
    <scope>NUCLEOTIDE SEQUENCE [LARGE SCALE GENOMIC DNA]</scope>
    <source>
        <strain evidence="4">YLM1</strain>
    </source>
</reference>
<keyword evidence="1" id="KW-0812">Transmembrane</keyword>
<dbReference type="Proteomes" id="UP000183442">
    <property type="component" value="Unassembled WGS sequence"/>
</dbReference>
<dbReference type="AlphaFoldDB" id="A0A126QYJ7"/>
<dbReference type="GeneID" id="43508612"/>
<reference evidence="2 4" key="1">
    <citation type="journal article" date="2016" name="Genome Announc.">
        <title>Draft Genome Sequence of the Rumen Methanogen Methanobrevibacter olleyae YLM1.</title>
        <authorList>
            <person name="Kelly W.J."/>
            <person name="Li D."/>
            <person name="Lambie S.C."/>
            <person name="Cox F."/>
            <person name="Attwood G.T."/>
            <person name="Altermann E."/>
            <person name="Leahy S.C."/>
        </authorList>
    </citation>
    <scope>NUCLEOTIDE SEQUENCE [LARGE SCALE GENOMIC DNA]</scope>
    <source>
        <strain evidence="2 4">YLM1</strain>
    </source>
</reference>
<evidence type="ECO:0000313" key="3">
    <source>
        <dbReference type="EMBL" id="SFL44469.1"/>
    </source>
</evidence>
<accession>A0A126QYJ7</accession>
<sequence>MDFNNNRAMIILVLALILAVFLTLYVGTINPVIAGLGILAIIVIVANIYIEKVKK</sequence>
<dbReference type="PATRIC" id="fig|294671.3.peg.329"/>
<keyword evidence="1" id="KW-1133">Transmembrane helix</keyword>
<reference evidence="3" key="4">
    <citation type="submission" date="2016-10" db="EMBL/GenBank/DDBJ databases">
        <authorList>
            <person name="de Groot N.N."/>
        </authorList>
    </citation>
    <scope>NUCLEOTIDE SEQUENCE [LARGE SCALE GENOMIC DNA]</scope>
    <source>
        <strain evidence="3">DSM 16632</strain>
    </source>
</reference>
<gene>
    <name evidence="3" type="ORF">SAMN02910297_00904</name>
    <name evidence="2" type="ORF">YLM1_0327</name>
</gene>